<keyword evidence="3" id="KW-1185">Reference proteome</keyword>
<reference evidence="2 3" key="1">
    <citation type="submission" date="2019-11" db="EMBL/GenBank/DDBJ databases">
        <title>Whole genome sequence of Oryza granulata.</title>
        <authorList>
            <person name="Li W."/>
        </authorList>
    </citation>
    <scope>NUCLEOTIDE SEQUENCE [LARGE SCALE GENOMIC DNA]</scope>
    <source>
        <strain evidence="3">cv. Menghai</strain>
        <tissue evidence="2">Leaf</tissue>
    </source>
</reference>
<evidence type="ECO:0000313" key="2">
    <source>
        <dbReference type="EMBL" id="KAF0896441.1"/>
    </source>
</evidence>
<dbReference type="EMBL" id="SPHZ02000010">
    <property type="protein sequence ID" value="KAF0896441.1"/>
    <property type="molecule type" value="Genomic_DNA"/>
</dbReference>
<dbReference type="InterPro" id="IPR054722">
    <property type="entry name" value="PolX-like_BBD"/>
</dbReference>
<dbReference type="Pfam" id="PF22936">
    <property type="entry name" value="Pol_BBD"/>
    <property type="match status" value="1"/>
</dbReference>
<evidence type="ECO:0000259" key="1">
    <source>
        <dbReference type="Pfam" id="PF22936"/>
    </source>
</evidence>
<accession>A0A6G1C8S8</accession>
<comment type="caution">
    <text evidence="2">The sequence shown here is derived from an EMBL/GenBank/DDBJ whole genome shotgun (WGS) entry which is preliminary data.</text>
</comment>
<sequence length="231" mass="25763">MMNEIRYETATKIFKDNTVNKDYIKCNNNMMEHMKHTHNTLIMEQIKYNTGITEYMKRNTDIMKHIKNTVIMEHVQSNTDIMEHIKSMAAKTDAMERVTINPVCSLSDLGPSLMNANAGFLLDSGASMSVTGDFRAIYSVPQAQVTLPDGSQLLIVGVGTIETERFSIPNVYLVAGLKTNLISVSQLDKRHGLCCAFFHNHCRVINSNGELVGGAILQENGLYVLSFLKVA</sequence>
<feature type="domain" description="Retrovirus-related Pol polyprotein from transposon TNT 1-94-like beta-barrel" evidence="1">
    <location>
        <begin position="120"/>
        <end position="190"/>
    </location>
</feature>
<name>A0A6G1C8S8_9ORYZ</name>
<organism evidence="2 3">
    <name type="scientific">Oryza meyeriana var. granulata</name>
    <dbReference type="NCBI Taxonomy" id="110450"/>
    <lineage>
        <taxon>Eukaryota</taxon>
        <taxon>Viridiplantae</taxon>
        <taxon>Streptophyta</taxon>
        <taxon>Embryophyta</taxon>
        <taxon>Tracheophyta</taxon>
        <taxon>Spermatophyta</taxon>
        <taxon>Magnoliopsida</taxon>
        <taxon>Liliopsida</taxon>
        <taxon>Poales</taxon>
        <taxon>Poaceae</taxon>
        <taxon>BOP clade</taxon>
        <taxon>Oryzoideae</taxon>
        <taxon>Oryzeae</taxon>
        <taxon>Oryzinae</taxon>
        <taxon>Oryza</taxon>
        <taxon>Oryza meyeriana</taxon>
    </lineage>
</organism>
<proteinExistence type="predicted"/>
<dbReference type="AlphaFoldDB" id="A0A6G1C8S8"/>
<protein>
    <recommendedName>
        <fullName evidence="1">Retrovirus-related Pol polyprotein from transposon TNT 1-94-like beta-barrel domain-containing protein</fullName>
    </recommendedName>
</protein>
<dbReference type="OrthoDB" id="669612at2759"/>
<evidence type="ECO:0000313" key="3">
    <source>
        <dbReference type="Proteomes" id="UP000479710"/>
    </source>
</evidence>
<dbReference type="Proteomes" id="UP000479710">
    <property type="component" value="Unassembled WGS sequence"/>
</dbReference>
<gene>
    <name evidence="2" type="ORF">E2562_024310</name>
</gene>